<dbReference type="EMBL" id="KI913952">
    <property type="protein sequence ID" value="ETW09644.1"/>
    <property type="molecule type" value="Genomic_DNA"/>
</dbReference>
<dbReference type="InterPro" id="IPR000048">
    <property type="entry name" value="IQ_motif_EF-hand-BS"/>
</dbReference>
<dbReference type="RefSeq" id="XP_008861055.1">
    <property type="nucleotide sequence ID" value="XM_008862833.1"/>
</dbReference>
<dbReference type="PROSITE" id="PS50096">
    <property type="entry name" value="IQ"/>
    <property type="match status" value="1"/>
</dbReference>
<sequence>MDEVVDASIIVPCFTGLEETHVTYLSQTHLTSADVLAITVTTMKRPLPQTLLPRPTASGFMKLSLPAAPLTLPIPRKRMNKILHAERDAFMKKLHAERSARTTLENWAATKIQAHFRGFRARPHATTIYDNRRANLPAAIRKELHDMNHTLPSHVVDTKTTDPWRQDVGFRAHGKREAKHRRDRLHHAATVIQVQTPPHSRVVLVF</sequence>
<dbReference type="OrthoDB" id="78774at2759"/>
<accession>A0A024UTG0</accession>
<gene>
    <name evidence="1" type="ORF">H310_00170</name>
</gene>
<dbReference type="AlphaFoldDB" id="A0A024UTG0"/>
<dbReference type="Gene3D" id="1.20.5.190">
    <property type="match status" value="1"/>
</dbReference>
<dbReference type="eggNOG" id="ENOG502S5F6">
    <property type="taxonomic scope" value="Eukaryota"/>
</dbReference>
<dbReference type="GeneID" id="20077220"/>
<dbReference type="Pfam" id="PF00612">
    <property type="entry name" value="IQ"/>
    <property type="match status" value="1"/>
</dbReference>
<evidence type="ECO:0000313" key="1">
    <source>
        <dbReference type="EMBL" id="ETW09644.1"/>
    </source>
</evidence>
<protein>
    <submittedName>
        <fullName evidence="1">Uncharacterized protein</fullName>
    </submittedName>
</protein>
<name>A0A024UTG0_9STRA</name>
<dbReference type="VEuPathDB" id="FungiDB:H310_00170"/>
<proteinExistence type="predicted"/>
<reference evidence="1" key="1">
    <citation type="submission" date="2013-12" db="EMBL/GenBank/DDBJ databases">
        <title>The Genome Sequence of Aphanomyces invadans NJM9701.</title>
        <authorList>
            <consortium name="The Broad Institute Genomics Platform"/>
            <person name="Russ C."/>
            <person name="Tyler B."/>
            <person name="van West P."/>
            <person name="Dieguez-Uribeondo J."/>
            <person name="Young S.K."/>
            <person name="Zeng Q."/>
            <person name="Gargeya S."/>
            <person name="Fitzgerald M."/>
            <person name="Abouelleil A."/>
            <person name="Alvarado L."/>
            <person name="Chapman S.B."/>
            <person name="Gainer-Dewar J."/>
            <person name="Goldberg J."/>
            <person name="Griggs A."/>
            <person name="Gujja S."/>
            <person name="Hansen M."/>
            <person name="Howarth C."/>
            <person name="Imamovic A."/>
            <person name="Ireland A."/>
            <person name="Larimer J."/>
            <person name="McCowan C."/>
            <person name="Murphy C."/>
            <person name="Pearson M."/>
            <person name="Poon T.W."/>
            <person name="Priest M."/>
            <person name="Roberts A."/>
            <person name="Saif S."/>
            <person name="Shea T."/>
            <person name="Sykes S."/>
            <person name="Wortman J."/>
            <person name="Nusbaum C."/>
            <person name="Birren B."/>
        </authorList>
    </citation>
    <scope>NUCLEOTIDE SEQUENCE [LARGE SCALE GENOMIC DNA]</scope>
    <source>
        <strain evidence="1">NJM9701</strain>
    </source>
</reference>
<organism evidence="1">
    <name type="scientific">Aphanomyces invadans</name>
    <dbReference type="NCBI Taxonomy" id="157072"/>
    <lineage>
        <taxon>Eukaryota</taxon>
        <taxon>Sar</taxon>
        <taxon>Stramenopiles</taxon>
        <taxon>Oomycota</taxon>
        <taxon>Saprolegniomycetes</taxon>
        <taxon>Saprolegniales</taxon>
        <taxon>Verrucalvaceae</taxon>
        <taxon>Aphanomyces</taxon>
    </lineage>
</organism>